<dbReference type="Gene3D" id="3.30.360.10">
    <property type="entry name" value="Dihydrodipicolinate Reductase, domain 2"/>
    <property type="match status" value="1"/>
</dbReference>
<keyword evidence="3" id="KW-0479">Metal-binding</keyword>
<evidence type="ECO:0000313" key="8">
    <source>
        <dbReference type="Proteomes" id="UP000617628"/>
    </source>
</evidence>
<dbReference type="Pfam" id="PF01408">
    <property type="entry name" value="GFO_IDH_MocA"/>
    <property type="match status" value="1"/>
</dbReference>
<dbReference type="PANTHER" id="PTHR43350">
    <property type="entry name" value="NAD-DEPENDENT ALCOHOL DEHYDROGENASE"/>
    <property type="match status" value="1"/>
</dbReference>
<comment type="similarity">
    <text evidence="2">Belongs to the zinc-containing alcohol dehydrogenase family.</text>
</comment>
<dbReference type="SUPFAM" id="SSF55347">
    <property type="entry name" value="Glyceraldehyde-3-phosphate dehydrogenase-like, C-terminal domain"/>
    <property type="match status" value="1"/>
</dbReference>
<dbReference type="InterPro" id="IPR013149">
    <property type="entry name" value="ADH-like_C"/>
</dbReference>
<gene>
    <name evidence="7" type="ORF">JIN87_13780</name>
</gene>
<dbReference type="RefSeq" id="WP_200356155.1">
    <property type="nucleotide sequence ID" value="NZ_JAENIL010000024.1"/>
</dbReference>
<dbReference type="GO" id="GO:0046872">
    <property type="term" value="F:metal ion binding"/>
    <property type="evidence" value="ECO:0007669"/>
    <property type="project" value="UniProtKB-KW"/>
</dbReference>
<dbReference type="AlphaFoldDB" id="A0A934VQ39"/>
<dbReference type="GO" id="GO:0000166">
    <property type="term" value="F:nucleotide binding"/>
    <property type="evidence" value="ECO:0007669"/>
    <property type="project" value="InterPro"/>
</dbReference>
<evidence type="ECO:0000313" key="7">
    <source>
        <dbReference type="EMBL" id="MBK1877942.1"/>
    </source>
</evidence>
<dbReference type="GO" id="GO:0016491">
    <property type="term" value="F:oxidoreductase activity"/>
    <property type="evidence" value="ECO:0007669"/>
    <property type="project" value="UniProtKB-KW"/>
</dbReference>
<sequence>MKQILQSYRNGRLWLADVPGPKCGECDVKIRVESSVVSAGTEKRMVDLAKSSLLQKAMKRPDQVQRIIQKIRAEGLAATWEQVNARLDAPVPLGYSLCGTVVETGVGASDFVVGKRVAAAGAGFASHAQFVTVPRNLVAKLPTGLTTEEGAFGTVGAIAMQAVRQAEVAVGEYVGVIGLGLIGNLVAQICVAAGARVAATDLDSVKRDLASELGVEQVGLDIREVALRLALERGLDKIIIAAGTQSSALIRACPAALRHRGRIIVLGFVGMDCPHQDFYDKEIELRMSMSYGPGRYDPEYEERGHDYPYSYVRWTEQRNIESFLHLVAQGRIDVSKLVTHRFSFENALDAYELLESKTQFMGIVLDYPSSSVEGGERDHSTTETGLKNDANQGDPCLALIGAGNFAKGIIAPLLKRLKVPVHAVATTRGASAKNSAEHLNAEFATTDVETAISDASVTHVLIATRHEAHASLAEQALRAGKLVHVEKPLCTSREQLGMLKETVAELRAEGRINVGFNRRFSPVGNLMVKELRANADSPMTVTFRVNAGSLDPDHWFYQDPGGRLTAEGCHFIDYCMFLVNRPVLSVSCAQQGQSGRAFDSFVITLVFEDGSQGVIVYSGQGDRSLSKERIEVYQAGTSWILDDWAKLWKFSNGARSKIYSGKQEKGWREELEHFLGIEERPDLAPSWSSIVNVHRVMFDTLDTALGASVTR</sequence>
<dbReference type="EMBL" id="JAENIL010000024">
    <property type="protein sequence ID" value="MBK1877942.1"/>
    <property type="molecule type" value="Genomic_DNA"/>
</dbReference>
<dbReference type="InterPro" id="IPR055170">
    <property type="entry name" value="GFO_IDH_MocA-like_dom"/>
</dbReference>
<dbReference type="SUPFAM" id="SSF51735">
    <property type="entry name" value="NAD(P)-binding Rossmann-fold domains"/>
    <property type="match status" value="2"/>
</dbReference>
<reference evidence="7" key="1">
    <citation type="submission" date="2021-01" db="EMBL/GenBank/DDBJ databases">
        <title>Modified the classification status of verrucomicrobia.</title>
        <authorList>
            <person name="Feng X."/>
        </authorList>
    </citation>
    <scope>NUCLEOTIDE SEQUENCE</scope>
    <source>
        <strain evidence="7">KCTC 13126</strain>
    </source>
</reference>
<organism evidence="7 8">
    <name type="scientific">Pelagicoccus mobilis</name>
    <dbReference type="NCBI Taxonomy" id="415221"/>
    <lineage>
        <taxon>Bacteria</taxon>
        <taxon>Pseudomonadati</taxon>
        <taxon>Verrucomicrobiota</taxon>
        <taxon>Opitutia</taxon>
        <taxon>Puniceicoccales</taxon>
        <taxon>Pelagicoccaceae</taxon>
        <taxon>Pelagicoccus</taxon>
    </lineage>
</organism>
<evidence type="ECO:0000256" key="1">
    <source>
        <dbReference type="ARBA" id="ARBA00001947"/>
    </source>
</evidence>
<evidence type="ECO:0000256" key="2">
    <source>
        <dbReference type="ARBA" id="ARBA00008072"/>
    </source>
</evidence>
<keyword evidence="5" id="KW-0560">Oxidoreductase</keyword>
<comment type="caution">
    <text evidence="7">The sequence shown here is derived from an EMBL/GenBank/DDBJ whole genome shotgun (WGS) entry which is preliminary data.</text>
</comment>
<feature type="domain" description="Enoyl reductase (ER)" evidence="6">
    <location>
        <begin position="59"/>
        <end position="365"/>
    </location>
</feature>
<name>A0A934VQ39_9BACT</name>
<dbReference type="InterPro" id="IPR036291">
    <property type="entry name" value="NAD(P)-bd_dom_sf"/>
</dbReference>
<dbReference type="Pfam" id="PF08240">
    <property type="entry name" value="ADH_N"/>
    <property type="match status" value="1"/>
</dbReference>
<dbReference type="Pfam" id="PF00107">
    <property type="entry name" value="ADH_zinc_N"/>
    <property type="match status" value="1"/>
</dbReference>
<evidence type="ECO:0000256" key="5">
    <source>
        <dbReference type="ARBA" id="ARBA00023002"/>
    </source>
</evidence>
<dbReference type="Gene3D" id="3.40.50.720">
    <property type="entry name" value="NAD(P)-binding Rossmann-like Domain"/>
    <property type="match status" value="2"/>
</dbReference>
<dbReference type="SUPFAM" id="SSF50129">
    <property type="entry name" value="GroES-like"/>
    <property type="match status" value="1"/>
</dbReference>
<protein>
    <submittedName>
        <fullName evidence="7">Bi-domain-containing oxidoreductase</fullName>
    </submittedName>
</protein>
<keyword evidence="8" id="KW-1185">Reference proteome</keyword>
<dbReference type="PANTHER" id="PTHR43350:SF19">
    <property type="entry name" value="D-GULOSIDE 3-DEHYDROGENASE"/>
    <property type="match status" value="1"/>
</dbReference>
<dbReference type="Gene3D" id="3.90.180.10">
    <property type="entry name" value="Medium-chain alcohol dehydrogenases, catalytic domain"/>
    <property type="match status" value="2"/>
</dbReference>
<keyword evidence="4" id="KW-0862">Zinc</keyword>
<accession>A0A934VQ39</accession>
<dbReference type="Proteomes" id="UP000617628">
    <property type="component" value="Unassembled WGS sequence"/>
</dbReference>
<evidence type="ECO:0000259" key="6">
    <source>
        <dbReference type="SMART" id="SM00829"/>
    </source>
</evidence>
<evidence type="ECO:0000256" key="4">
    <source>
        <dbReference type="ARBA" id="ARBA00022833"/>
    </source>
</evidence>
<proteinExistence type="inferred from homology"/>
<dbReference type="InterPro" id="IPR020843">
    <property type="entry name" value="ER"/>
</dbReference>
<dbReference type="InterPro" id="IPR000683">
    <property type="entry name" value="Gfo/Idh/MocA-like_OxRdtase_N"/>
</dbReference>
<dbReference type="Pfam" id="PF22725">
    <property type="entry name" value="GFO_IDH_MocA_C3"/>
    <property type="match status" value="1"/>
</dbReference>
<dbReference type="InterPro" id="IPR013154">
    <property type="entry name" value="ADH-like_N"/>
</dbReference>
<comment type="cofactor">
    <cofactor evidence="1">
        <name>Zn(2+)</name>
        <dbReference type="ChEBI" id="CHEBI:29105"/>
    </cofactor>
</comment>
<evidence type="ECO:0000256" key="3">
    <source>
        <dbReference type="ARBA" id="ARBA00022723"/>
    </source>
</evidence>
<dbReference type="CDD" id="cd08255">
    <property type="entry name" value="2-desacetyl-2-hydroxyethyl_bacteriochlorophyllide_like"/>
    <property type="match status" value="1"/>
</dbReference>
<dbReference type="InterPro" id="IPR011032">
    <property type="entry name" value="GroES-like_sf"/>
</dbReference>
<dbReference type="SMART" id="SM00829">
    <property type="entry name" value="PKS_ER"/>
    <property type="match status" value="1"/>
</dbReference>